<proteinExistence type="inferred from homology"/>
<keyword evidence="8" id="KW-1185">Reference proteome</keyword>
<feature type="chain" id="PRO_5002101765" description="17 kDa surface antigen" evidence="5">
    <location>
        <begin position="18"/>
        <end position="92"/>
    </location>
</feature>
<comment type="similarity">
    <text evidence="2">Belongs to the rickettsiale 17 kDa surface antigen family.</text>
</comment>
<dbReference type="STRING" id="1208324.P73_1715"/>
<sequence length="92" mass="9173">MKKQTLLALAFAVPTLAACTDMTTSQQNSAVGAAAGAGLGYLTADALGANDEWRVLATLGGAAAGTMVAENQNKATCAYANGRGGYYTAPCP</sequence>
<dbReference type="AlphaFoldDB" id="A0A0B5DZ18"/>
<evidence type="ECO:0000256" key="2">
    <source>
        <dbReference type="ARBA" id="ARBA00008681"/>
    </source>
</evidence>
<dbReference type="RefSeq" id="WP_043869312.1">
    <property type="nucleotide sequence ID" value="NZ_CP004393.1"/>
</dbReference>
<dbReference type="PROSITE" id="PS51257">
    <property type="entry name" value="PROKAR_LIPOPROTEIN"/>
    <property type="match status" value="1"/>
</dbReference>
<name>A0A0B5DZ18_9RHOB</name>
<dbReference type="KEGG" id="cid:P73_1715"/>
<reference evidence="7 8" key="1">
    <citation type="journal article" date="2014" name="Int. J. Syst. Evol. Microbiol.">
        <title>Celeribacter indicus sp. nov., a polycyclic aromatic hydrocarbon-degrading bacterium from deep-sea sediment and reclassification of Huaishuia halophila as Celeribacter halophilus comb. nov.</title>
        <authorList>
            <person name="Lai Q."/>
            <person name="Cao J."/>
            <person name="Yuan J."/>
            <person name="Li F."/>
            <person name="Shao Z."/>
        </authorList>
    </citation>
    <scope>NUCLEOTIDE SEQUENCE [LARGE SCALE GENOMIC DNA]</scope>
    <source>
        <strain evidence="7">P73</strain>
    </source>
</reference>
<dbReference type="Pfam" id="PF05433">
    <property type="entry name" value="Rick_17kDa_Anti"/>
    <property type="match status" value="1"/>
</dbReference>
<dbReference type="Proteomes" id="UP000031521">
    <property type="component" value="Chromosome"/>
</dbReference>
<dbReference type="EMBL" id="CP004393">
    <property type="protein sequence ID" value="AJE46430.1"/>
    <property type="molecule type" value="Genomic_DNA"/>
</dbReference>
<dbReference type="GO" id="GO:0009279">
    <property type="term" value="C:cell outer membrane"/>
    <property type="evidence" value="ECO:0007669"/>
    <property type="project" value="UniProtKB-SubCell"/>
</dbReference>
<evidence type="ECO:0000256" key="3">
    <source>
        <dbReference type="ARBA" id="ARBA00015281"/>
    </source>
</evidence>
<evidence type="ECO:0000256" key="1">
    <source>
        <dbReference type="ARBA" id="ARBA00004459"/>
    </source>
</evidence>
<feature type="signal peptide" evidence="5">
    <location>
        <begin position="1"/>
        <end position="17"/>
    </location>
</feature>
<evidence type="ECO:0000256" key="5">
    <source>
        <dbReference type="SAM" id="SignalP"/>
    </source>
</evidence>
<evidence type="ECO:0000313" key="7">
    <source>
        <dbReference type="EMBL" id="AJE46430.1"/>
    </source>
</evidence>
<keyword evidence="5" id="KW-0732">Signal</keyword>
<dbReference type="InterPro" id="IPR008816">
    <property type="entry name" value="Gly_zipper_2TM_dom"/>
</dbReference>
<accession>A0A0B5DZ18</accession>
<dbReference type="HOGENOM" id="CLU_2424878_0_0_5"/>
<gene>
    <name evidence="7" type="ORF">P73_1715</name>
</gene>
<protein>
    <recommendedName>
        <fullName evidence="3">17 kDa surface antigen</fullName>
    </recommendedName>
</protein>
<keyword evidence="4" id="KW-0449">Lipoprotein</keyword>
<evidence type="ECO:0000259" key="6">
    <source>
        <dbReference type="Pfam" id="PF05433"/>
    </source>
</evidence>
<comment type="subcellular location">
    <subcellularLocation>
        <location evidence="1">Cell outer membrane</location>
        <topology evidence="1">Lipid-anchor</topology>
    </subcellularLocation>
</comment>
<feature type="domain" description="Glycine zipper 2TM" evidence="6">
    <location>
        <begin position="32"/>
        <end position="70"/>
    </location>
</feature>
<organism evidence="7 8">
    <name type="scientific">Celeribacter indicus</name>
    <dbReference type="NCBI Taxonomy" id="1208324"/>
    <lineage>
        <taxon>Bacteria</taxon>
        <taxon>Pseudomonadati</taxon>
        <taxon>Pseudomonadota</taxon>
        <taxon>Alphaproteobacteria</taxon>
        <taxon>Rhodobacterales</taxon>
        <taxon>Roseobacteraceae</taxon>
        <taxon>Celeribacter</taxon>
    </lineage>
</organism>
<evidence type="ECO:0000313" key="8">
    <source>
        <dbReference type="Proteomes" id="UP000031521"/>
    </source>
</evidence>
<evidence type="ECO:0000256" key="4">
    <source>
        <dbReference type="ARBA" id="ARBA00023288"/>
    </source>
</evidence>